<keyword evidence="6 8" id="KW-0418">Kinase</keyword>
<keyword evidence="2 8" id="KW-0028">Amino-acid biosynthesis</keyword>
<comment type="subcellular location">
    <subcellularLocation>
        <location evidence="8">Cytoplasm</location>
    </subcellularLocation>
</comment>
<dbReference type="GO" id="GO:0005829">
    <property type="term" value="C:cytosol"/>
    <property type="evidence" value="ECO:0007669"/>
    <property type="project" value="TreeGrafter"/>
</dbReference>
<feature type="binding site" evidence="8">
    <location>
        <begin position="211"/>
        <end position="217"/>
    </location>
    <ligand>
        <name>ATP</name>
        <dbReference type="ChEBI" id="CHEBI:30616"/>
    </ligand>
</feature>
<comment type="pathway">
    <text evidence="8">Amino-acid biosynthesis; L-proline biosynthesis; L-glutamate 5-semialdehyde from L-glutamate: step 1/2.</text>
</comment>
<dbReference type="PANTHER" id="PTHR43654:SF1">
    <property type="entry name" value="ISOPENTENYL PHOSPHATE KINASE"/>
    <property type="match status" value="1"/>
</dbReference>
<dbReference type="InterPro" id="IPR036974">
    <property type="entry name" value="PUA_sf"/>
</dbReference>
<evidence type="ECO:0000256" key="6">
    <source>
        <dbReference type="ARBA" id="ARBA00022777"/>
    </source>
</evidence>
<evidence type="ECO:0000256" key="3">
    <source>
        <dbReference type="ARBA" id="ARBA00022650"/>
    </source>
</evidence>
<dbReference type="GO" id="GO:0003723">
    <property type="term" value="F:RNA binding"/>
    <property type="evidence" value="ECO:0007669"/>
    <property type="project" value="InterPro"/>
</dbReference>
<evidence type="ECO:0000313" key="12">
    <source>
        <dbReference type="Proteomes" id="UP000663792"/>
    </source>
</evidence>
<keyword evidence="5 8" id="KW-0547">Nucleotide-binding</keyword>
<feature type="binding site" evidence="8">
    <location>
        <begin position="170"/>
        <end position="171"/>
    </location>
    <ligand>
        <name>ATP</name>
        <dbReference type="ChEBI" id="CHEBI:30616"/>
    </ligand>
</feature>
<dbReference type="InterPro" id="IPR015947">
    <property type="entry name" value="PUA-like_sf"/>
</dbReference>
<dbReference type="SMART" id="SM00359">
    <property type="entry name" value="PUA"/>
    <property type="match status" value="1"/>
</dbReference>
<dbReference type="EMBL" id="JAERWK010000010">
    <property type="protein sequence ID" value="MBM9467359.1"/>
    <property type="molecule type" value="Genomic_DNA"/>
</dbReference>
<dbReference type="PIRSF" id="PIRSF000729">
    <property type="entry name" value="GK"/>
    <property type="match status" value="1"/>
</dbReference>
<sequence>MAQARTIVVKVGSSSLTTSHGGLDPARLDALVDAIADRVDTGSNVVLVSSGAIAAGLAPLNLRRRPRDLATQQAAASVGQQQLAARYAGSFARHRVLVGQVLLTSDDVVRRAHYRNAQNTFARLLSFDRVVPVVNENDTVATAEIRFGDNDRLAALVAHLVGAEALVLLSDVDALYTGDPRLPESARIPFVPDARALVGIGIADSGSDVGTGGMASKLTSALTATGAGIPVLLAAAADAAQALRTDAPATAGATVRAVGTVFAPAARRTSARLFWLRHAADATGSVTLDAGAVRAVLERRKSLLPAGIIAVHGDFGAGDVIELIGPDGVVVARGFAGHDAGEVAGIRGRSLADVAEELRHPVVHADDLVRLTGSSAAPGGRPGPDRADDRRAEPSDEHIDPDTDRGTGAPDDEHPGSPR</sequence>
<dbReference type="NCBIfam" id="TIGR01027">
    <property type="entry name" value="proB"/>
    <property type="match status" value="1"/>
</dbReference>
<feature type="binding site" evidence="8">
    <location>
        <position position="50"/>
    </location>
    <ligand>
        <name>substrate</name>
    </ligand>
</feature>
<dbReference type="GO" id="GO:0004349">
    <property type="term" value="F:glutamate 5-kinase activity"/>
    <property type="evidence" value="ECO:0007669"/>
    <property type="project" value="UniProtKB-UniRule"/>
</dbReference>
<keyword evidence="12" id="KW-1185">Reference proteome</keyword>
<feature type="binding site" evidence="8">
    <location>
        <position position="138"/>
    </location>
    <ligand>
        <name>substrate</name>
    </ligand>
</feature>
<proteinExistence type="inferred from homology"/>
<evidence type="ECO:0000256" key="2">
    <source>
        <dbReference type="ARBA" id="ARBA00022605"/>
    </source>
</evidence>
<keyword evidence="1 8" id="KW-0963">Cytoplasm</keyword>
<feature type="domain" description="PUA" evidence="10">
    <location>
        <begin position="284"/>
        <end position="363"/>
    </location>
</feature>
<keyword evidence="4 8" id="KW-0808">Transferase</keyword>
<evidence type="ECO:0000256" key="5">
    <source>
        <dbReference type="ARBA" id="ARBA00022741"/>
    </source>
</evidence>
<comment type="similarity">
    <text evidence="8">Belongs to the glutamate 5-kinase family.</text>
</comment>
<evidence type="ECO:0000256" key="9">
    <source>
        <dbReference type="SAM" id="MobiDB-lite"/>
    </source>
</evidence>
<dbReference type="CDD" id="cd21157">
    <property type="entry name" value="PUA_G5K"/>
    <property type="match status" value="1"/>
</dbReference>
<dbReference type="SUPFAM" id="SSF88697">
    <property type="entry name" value="PUA domain-like"/>
    <property type="match status" value="1"/>
</dbReference>
<evidence type="ECO:0000256" key="7">
    <source>
        <dbReference type="ARBA" id="ARBA00022840"/>
    </source>
</evidence>
<dbReference type="CDD" id="cd04242">
    <property type="entry name" value="AAK_G5K_ProB"/>
    <property type="match status" value="1"/>
</dbReference>
<dbReference type="GO" id="GO:0055129">
    <property type="term" value="P:L-proline biosynthetic process"/>
    <property type="evidence" value="ECO:0007669"/>
    <property type="project" value="UniProtKB-UniRule"/>
</dbReference>
<dbReference type="AlphaFoldDB" id="A0A938YCL0"/>
<dbReference type="InterPro" id="IPR001048">
    <property type="entry name" value="Asp/Glu/Uridylate_kinase"/>
</dbReference>
<dbReference type="InterPro" id="IPR002478">
    <property type="entry name" value="PUA"/>
</dbReference>
<comment type="catalytic activity">
    <reaction evidence="8">
        <text>L-glutamate + ATP = L-glutamyl 5-phosphate + ADP</text>
        <dbReference type="Rhea" id="RHEA:14877"/>
        <dbReference type="ChEBI" id="CHEBI:29985"/>
        <dbReference type="ChEBI" id="CHEBI:30616"/>
        <dbReference type="ChEBI" id="CHEBI:58274"/>
        <dbReference type="ChEBI" id="CHEBI:456216"/>
        <dbReference type="EC" id="2.7.2.11"/>
    </reaction>
</comment>
<evidence type="ECO:0000256" key="4">
    <source>
        <dbReference type="ARBA" id="ARBA00022679"/>
    </source>
</evidence>
<dbReference type="Pfam" id="PF00696">
    <property type="entry name" value="AA_kinase"/>
    <property type="match status" value="1"/>
</dbReference>
<dbReference type="PROSITE" id="PS50890">
    <property type="entry name" value="PUA"/>
    <property type="match status" value="1"/>
</dbReference>
<comment type="function">
    <text evidence="8">Catalyzes the transfer of a phosphate group to glutamate to form L-glutamate 5-phosphate.</text>
</comment>
<feature type="region of interest" description="Disordered" evidence="9">
    <location>
        <begin position="369"/>
        <end position="419"/>
    </location>
</feature>
<reference evidence="11" key="1">
    <citation type="submission" date="2021-01" db="EMBL/GenBank/DDBJ databases">
        <title>YIM 132084 draft genome.</title>
        <authorList>
            <person name="An D."/>
        </authorList>
    </citation>
    <scope>NUCLEOTIDE SEQUENCE</scope>
    <source>
        <strain evidence="11">YIM 132084</strain>
    </source>
</reference>
<dbReference type="PRINTS" id="PR00474">
    <property type="entry name" value="GLU5KINASE"/>
</dbReference>
<evidence type="ECO:0000256" key="1">
    <source>
        <dbReference type="ARBA" id="ARBA00022490"/>
    </source>
</evidence>
<protein>
    <recommendedName>
        <fullName evidence="8">Glutamate 5-kinase</fullName>
        <ecNumber evidence="8">2.7.2.11</ecNumber>
    </recommendedName>
    <alternativeName>
        <fullName evidence="8">Gamma-glutamyl kinase</fullName>
        <shortName evidence="8">GK</shortName>
    </alternativeName>
</protein>
<dbReference type="HAMAP" id="MF_00456">
    <property type="entry name" value="ProB"/>
    <property type="match status" value="1"/>
</dbReference>
<feature type="binding site" evidence="8">
    <location>
        <position position="10"/>
    </location>
    <ligand>
        <name>ATP</name>
        <dbReference type="ChEBI" id="CHEBI:30616"/>
    </ligand>
</feature>
<evidence type="ECO:0000256" key="8">
    <source>
        <dbReference type="HAMAP-Rule" id="MF_00456"/>
    </source>
</evidence>
<dbReference type="EC" id="2.7.2.11" evidence="8"/>
<evidence type="ECO:0000313" key="11">
    <source>
        <dbReference type="EMBL" id="MBM9467359.1"/>
    </source>
</evidence>
<dbReference type="SUPFAM" id="SSF53633">
    <property type="entry name" value="Carbamate kinase-like"/>
    <property type="match status" value="1"/>
</dbReference>
<evidence type="ECO:0000259" key="10">
    <source>
        <dbReference type="SMART" id="SM00359"/>
    </source>
</evidence>
<dbReference type="Gene3D" id="2.30.130.10">
    <property type="entry name" value="PUA domain"/>
    <property type="match status" value="1"/>
</dbReference>
<dbReference type="Gene3D" id="3.40.1160.10">
    <property type="entry name" value="Acetylglutamate kinase-like"/>
    <property type="match status" value="1"/>
</dbReference>
<dbReference type="InterPro" id="IPR041739">
    <property type="entry name" value="G5K_ProB"/>
</dbReference>
<organism evidence="11 12">
    <name type="scientific">Nakamurella leprariae</name>
    <dbReference type="NCBI Taxonomy" id="2803911"/>
    <lineage>
        <taxon>Bacteria</taxon>
        <taxon>Bacillati</taxon>
        <taxon>Actinomycetota</taxon>
        <taxon>Actinomycetes</taxon>
        <taxon>Nakamurellales</taxon>
        <taxon>Nakamurellaceae</taxon>
        <taxon>Nakamurella</taxon>
    </lineage>
</organism>
<name>A0A938YCL0_9ACTN</name>
<dbReference type="GO" id="GO:0005524">
    <property type="term" value="F:ATP binding"/>
    <property type="evidence" value="ECO:0007669"/>
    <property type="project" value="UniProtKB-KW"/>
</dbReference>
<dbReference type="InterPro" id="IPR005715">
    <property type="entry name" value="Glu_5kinase/COase_Synthase"/>
</dbReference>
<accession>A0A938YCL0</accession>
<dbReference type="InterPro" id="IPR036393">
    <property type="entry name" value="AceGlu_kinase-like_sf"/>
</dbReference>
<feature type="binding site" evidence="8">
    <location>
        <position position="150"/>
    </location>
    <ligand>
        <name>substrate</name>
    </ligand>
</feature>
<keyword evidence="3 8" id="KW-0641">Proline biosynthesis</keyword>
<dbReference type="PANTHER" id="PTHR43654">
    <property type="entry name" value="GLUTAMATE 5-KINASE"/>
    <property type="match status" value="1"/>
</dbReference>
<dbReference type="InterPro" id="IPR011529">
    <property type="entry name" value="Glu_5kinase"/>
</dbReference>
<keyword evidence="7 8" id="KW-0067">ATP-binding</keyword>
<dbReference type="Pfam" id="PF01472">
    <property type="entry name" value="PUA"/>
    <property type="match status" value="1"/>
</dbReference>
<comment type="caution">
    <text evidence="11">The sequence shown here is derived from an EMBL/GenBank/DDBJ whole genome shotgun (WGS) entry which is preliminary data.</text>
</comment>
<gene>
    <name evidence="8" type="primary">proB</name>
    <name evidence="11" type="ORF">JL106_08710</name>
</gene>
<dbReference type="PROSITE" id="PS00902">
    <property type="entry name" value="GLUTAMATE_5_KINASE"/>
    <property type="match status" value="1"/>
</dbReference>
<dbReference type="Proteomes" id="UP000663792">
    <property type="component" value="Unassembled WGS sequence"/>
</dbReference>
<feature type="compositionally biased region" description="Basic and acidic residues" evidence="9">
    <location>
        <begin position="383"/>
        <end position="419"/>
    </location>
</feature>
<dbReference type="InterPro" id="IPR001057">
    <property type="entry name" value="Glu/AcGlu_kinase"/>
</dbReference>
<dbReference type="InterPro" id="IPR019797">
    <property type="entry name" value="Glutamate_5-kinase_CS"/>
</dbReference>
<dbReference type="FunFam" id="3.40.1160.10:FF:000018">
    <property type="entry name" value="Glutamate 5-kinase"/>
    <property type="match status" value="1"/>
</dbReference>